<proteinExistence type="predicted"/>
<dbReference type="OrthoDB" id="55409at2"/>
<keyword evidence="2" id="KW-1185">Reference proteome</keyword>
<sequence length="200" mass="22254">MLGALREASLVESFELVGRGASARWRVQLAKPNADLVRLLRQRGMSAAAAERLAQDQPALIRPMLTRFAQIAAEYDARGKTMRNKAGFIRNMFEKPDDFQVTRGETNALPALANEPLTPSPAEPTHTAPEVNVERRLWFMLEACTSKAEREELRRLVDGGEVMLAQLYARLKMEKGSKAPDPNARLRAVVRTALDEARGT</sequence>
<dbReference type="EMBL" id="QJSX01000013">
    <property type="protein sequence ID" value="PYE52049.1"/>
    <property type="molecule type" value="Genomic_DNA"/>
</dbReference>
<comment type="caution">
    <text evidence="1">The sequence shown here is derived from an EMBL/GenBank/DDBJ whole genome shotgun (WGS) entry which is preliminary data.</text>
</comment>
<dbReference type="AlphaFoldDB" id="A0A318SF89"/>
<reference evidence="1 2" key="1">
    <citation type="submission" date="2018-06" db="EMBL/GenBank/DDBJ databases">
        <title>Genomic Encyclopedia of Type Strains, Phase IV (KMG-IV): sequencing the most valuable type-strain genomes for metagenomic binning, comparative biology and taxonomic classification.</title>
        <authorList>
            <person name="Goeker M."/>
        </authorList>
    </citation>
    <scope>NUCLEOTIDE SEQUENCE [LARGE SCALE GENOMIC DNA]</scope>
    <source>
        <strain evidence="1 2">DSM 18048</strain>
    </source>
</reference>
<organism evidence="1 2">
    <name type="scientific">Deinococcus yavapaiensis KR-236</name>
    <dbReference type="NCBI Taxonomy" id="694435"/>
    <lineage>
        <taxon>Bacteria</taxon>
        <taxon>Thermotogati</taxon>
        <taxon>Deinococcota</taxon>
        <taxon>Deinococci</taxon>
        <taxon>Deinococcales</taxon>
        <taxon>Deinococcaceae</taxon>
        <taxon>Deinococcus</taxon>
    </lineage>
</organism>
<gene>
    <name evidence="1" type="ORF">DES52_11395</name>
</gene>
<name>A0A318SF89_9DEIO</name>
<accession>A0A318SF89</accession>
<dbReference type="RefSeq" id="WP_110887818.1">
    <property type="nucleotide sequence ID" value="NZ_QJSX01000013.1"/>
</dbReference>
<protein>
    <submittedName>
        <fullName evidence="1">Uncharacterized protein</fullName>
    </submittedName>
</protein>
<evidence type="ECO:0000313" key="1">
    <source>
        <dbReference type="EMBL" id="PYE52049.1"/>
    </source>
</evidence>
<dbReference type="Proteomes" id="UP000248326">
    <property type="component" value="Unassembled WGS sequence"/>
</dbReference>
<evidence type="ECO:0000313" key="2">
    <source>
        <dbReference type="Proteomes" id="UP000248326"/>
    </source>
</evidence>